<accession>A0AA88NU61</accession>
<dbReference type="Proteomes" id="UP001187315">
    <property type="component" value="Unassembled WGS sequence"/>
</dbReference>
<dbReference type="EMBL" id="JAVHJS010000003">
    <property type="protein sequence ID" value="KAK2864145.1"/>
    <property type="molecule type" value="Genomic_DNA"/>
</dbReference>
<gene>
    <name evidence="2" type="ORF">Q7C36_003299</name>
</gene>
<keyword evidence="3" id="KW-1185">Reference proteome</keyword>
<reference evidence="2" key="1">
    <citation type="submission" date="2023-08" db="EMBL/GenBank/DDBJ databases">
        <title>Pelteobagrus vachellii genome.</title>
        <authorList>
            <person name="Liu H."/>
        </authorList>
    </citation>
    <scope>NUCLEOTIDE SEQUENCE</scope>
    <source>
        <strain evidence="2">PRFRI_2022a</strain>
        <tissue evidence="2">Muscle</tissue>
    </source>
</reference>
<evidence type="ECO:0000313" key="3">
    <source>
        <dbReference type="Proteomes" id="UP001187315"/>
    </source>
</evidence>
<organism evidence="2 3">
    <name type="scientific">Tachysurus vachellii</name>
    <name type="common">Darkbarbel catfish</name>
    <name type="synonym">Pelteobagrus vachellii</name>
    <dbReference type="NCBI Taxonomy" id="175792"/>
    <lineage>
        <taxon>Eukaryota</taxon>
        <taxon>Metazoa</taxon>
        <taxon>Chordata</taxon>
        <taxon>Craniata</taxon>
        <taxon>Vertebrata</taxon>
        <taxon>Euteleostomi</taxon>
        <taxon>Actinopterygii</taxon>
        <taxon>Neopterygii</taxon>
        <taxon>Teleostei</taxon>
        <taxon>Ostariophysi</taxon>
        <taxon>Siluriformes</taxon>
        <taxon>Bagridae</taxon>
        <taxon>Tachysurus</taxon>
    </lineage>
</organism>
<dbReference type="AlphaFoldDB" id="A0AA88NU61"/>
<comment type="caution">
    <text evidence="2">The sequence shown here is derived from an EMBL/GenBank/DDBJ whole genome shotgun (WGS) entry which is preliminary data.</text>
</comment>
<sequence>MVINGLASKGSMFRGRQRRKETAGAAEQVEDRQLKVDLPIYQVNFNHARVLSRAAAATIPLGDGVTAYRITPPFIKEPVTHYSPCSSRSH</sequence>
<feature type="region of interest" description="Disordered" evidence="1">
    <location>
        <begin position="1"/>
        <end position="28"/>
    </location>
</feature>
<evidence type="ECO:0000313" key="2">
    <source>
        <dbReference type="EMBL" id="KAK2864145.1"/>
    </source>
</evidence>
<proteinExistence type="predicted"/>
<evidence type="ECO:0000256" key="1">
    <source>
        <dbReference type="SAM" id="MobiDB-lite"/>
    </source>
</evidence>
<name>A0AA88NU61_TACVA</name>
<protein>
    <submittedName>
        <fullName evidence="2">Uncharacterized protein</fullName>
    </submittedName>
</protein>